<feature type="transmembrane region" description="Helical" evidence="1">
    <location>
        <begin position="319"/>
        <end position="339"/>
    </location>
</feature>
<dbReference type="GO" id="GO:0016740">
    <property type="term" value="F:transferase activity"/>
    <property type="evidence" value="ECO:0007669"/>
    <property type="project" value="InterPro"/>
</dbReference>
<keyword evidence="1" id="KW-0472">Membrane</keyword>
<evidence type="ECO:0000256" key="1">
    <source>
        <dbReference type="SAM" id="Phobius"/>
    </source>
</evidence>
<keyword evidence="1" id="KW-1133">Transmembrane helix</keyword>
<feature type="transmembrane region" description="Helical" evidence="1">
    <location>
        <begin position="392"/>
        <end position="415"/>
    </location>
</feature>
<feature type="transmembrane region" description="Helical" evidence="1">
    <location>
        <begin position="1439"/>
        <end position="1463"/>
    </location>
</feature>
<feature type="transmembrane region" description="Helical" evidence="1">
    <location>
        <begin position="1315"/>
        <end position="1336"/>
    </location>
</feature>
<keyword evidence="1" id="KW-0812">Transmembrane</keyword>
<feature type="transmembrane region" description="Helical" evidence="1">
    <location>
        <begin position="346"/>
        <end position="364"/>
    </location>
</feature>
<evidence type="ECO:0000313" key="3">
    <source>
        <dbReference type="EMBL" id="CAB4322453.1"/>
    </source>
</evidence>
<feature type="transmembrane region" description="Helical" evidence="1">
    <location>
        <begin position="427"/>
        <end position="447"/>
    </location>
</feature>
<name>A0A6J5Y9C0_9ZZZZ</name>
<sequence>MTMQPEPGYSTTTYADRPENSGVKSRVLARVRRSWLGLTLAFLAYVPLLLSSPGKISADTKAYLYLDPGRLLDRAWLMWNTNVNAGTVVHQNIGYMFPLGPYYWFMRFIGVPTWIAERLMFGTILFAAGYGAVWMLRRLGLRGPGVAVGGFVYMLSPYVLAYFGRTSVILQPWSALPWLIGLLFVALRQRTWRAPVLIAIIITIMSGTNASSVVFVLVAPALLVPYMVWVTHEVRLRDAARTVVRVGVATIPAQLWWVAGLGVQGTYGLPILQLTETVKTVAETSTGSELLRGLGYWYFYGRDGLSQWTGSSTLYTQNVLMFLIGFVLPTLGLLGAMLVRWRYRGYFLLLVIVGLIAGLGTYPYEDPTPFGSIVKETTKSAAGLALRNSSRALPLLVLGLAALLAAAVQPAAAAISSRVAQRRRHRVEPLLAGSLILVALLALPPLWSGGLVQADLQFPEELPEYWTEAASALDSTTDGSRVLELPGTDFYAYRWGLTQDPITPGIMDRPWVGRELTAYGTPPGVDLLRALDTPIQESVFQAGSVAPIARLFGASDVLLRMDTQYERYHAPRPADLWAQFGAEKGLPALGLAAPRTFGHPTPFMPDPRQPTVDEYELARSTTTALNPPLAVYPISDARSMVRAEPTAGSLIVWGDGAGLVNAAGAGLLDTRGAIIYSSTLDTHPTLLPFLRTGRPSLLITDTNRRQGSRWGTTRENTGATEAAGSVPLIVDPRDARLDTFPGTDESFKTVAEYGPDVANIRATRYGVDGAYSIGARPANAIDGDPRTSWIVGDSKEVVGDFLRVDYRHPISADHIDVTQLQGNRFITKLSVLLDGVVDTTVALDDSSFVAPGQRIQLDTLRTFSTLELRIDDANVTNLVSFSGVSDVGFREVTVPGVEATEWIRVPSAGLESFGTSSSPISFLFTRLRANPLEGYRQDPELHIARIFTSPRASGYLLQTTARVSGTAPSQRIDAFIGRPGTEQGYASVNGDLYLFGYLGARPSSALDGDPSTAWVTPFGPQIGSGFSIVNPSPTFIDHLRLSVIADGKHSVPTSLRLTAEDGSKHDVAVPAIEDSTEPGATVTVEIPIEGFTATKLDVTITGQRYVDTKDPFTARPHALPIAIAELGLPHTVGPVPAELPMTCRSGIMAIDGVDVPVQITGSTSDALARQPLRAVPCESSIFDLGAGDHTVRASNGLDTGIDIDQSSLQSVLPGTTAPTAAGPTPADTSALPLIENESTGRLSYRVTSTNGDSPYFLVLGQSLSDGWTARIRGGASLGAPILIDGLANGWLIDPTVVGSTVVIDLEWTPQKAVNFALLVSAFWLVLLTSAAVWMAFKRRRSALIEEDSSAPQPMPDSRAWPEGRRFGAIIAAVLTSGLLAALFGGFAVGAIVMVLSAASALRARGRLLLVAATLISMIGVVGLYVALQLRRQIPSGVEWVSGFMFAPQLTLIAVFCVVAESLLRLASRIRPNAQ</sequence>
<feature type="transmembrane region" description="Helical" evidence="1">
    <location>
        <begin position="104"/>
        <end position="133"/>
    </location>
</feature>
<reference evidence="3" key="1">
    <citation type="submission" date="2020-05" db="EMBL/GenBank/DDBJ databases">
        <authorList>
            <person name="Chiriac C."/>
            <person name="Salcher M."/>
            <person name="Ghai R."/>
            <person name="Kavagutti S V."/>
        </authorList>
    </citation>
    <scope>NUCLEOTIDE SEQUENCE</scope>
</reference>
<feature type="transmembrane region" description="Helical" evidence="1">
    <location>
        <begin position="1407"/>
        <end position="1427"/>
    </location>
</feature>
<dbReference type="InterPro" id="IPR021798">
    <property type="entry name" value="AftD_N"/>
</dbReference>
<dbReference type="Pfam" id="PF11847">
    <property type="entry name" value="GT-C_AftD"/>
    <property type="match status" value="1"/>
</dbReference>
<evidence type="ECO:0000259" key="2">
    <source>
        <dbReference type="Pfam" id="PF11847"/>
    </source>
</evidence>
<protein>
    <submittedName>
        <fullName evidence="3">Unannotated protein</fullName>
    </submittedName>
</protein>
<feature type="transmembrane region" description="Helical" evidence="1">
    <location>
        <begin position="169"/>
        <end position="187"/>
    </location>
</feature>
<organism evidence="3">
    <name type="scientific">freshwater metagenome</name>
    <dbReference type="NCBI Taxonomy" id="449393"/>
    <lineage>
        <taxon>unclassified sequences</taxon>
        <taxon>metagenomes</taxon>
        <taxon>ecological metagenomes</taxon>
    </lineage>
</organism>
<feature type="transmembrane region" description="Helical" evidence="1">
    <location>
        <begin position="1366"/>
        <end position="1395"/>
    </location>
</feature>
<feature type="transmembrane region" description="Helical" evidence="1">
    <location>
        <begin position="34"/>
        <end position="50"/>
    </location>
</feature>
<feature type="domain" description="Alpha-(1-&gt;3)-arabinofuranosyltransferase N-terminal GT-C" evidence="2">
    <location>
        <begin position="48"/>
        <end position="724"/>
    </location>
</feature>
<gene>
    <name evidence="3" type="ORF">UFOPK1392_00187</name>
</gene>
<feature type="transmembrane region" description="Helical" evidence="1">
    <location>
        <begin position="145"/>
        <end position="163"/>
    </location>
</feature>
<proteinExistence type="predicted"/>
<dbReference type="EMBL" id="CAEMXZ010000004">
    <property type="protein sequence ID" value="CAB4322453.1"/>
    <property type="molecule type" value="Genomic_DNA"/>
</dbReference>
<feature type="transmembrane region" description="Helical" evidence="1">
    <location>
        <begin position="194"/>
        <end position="223"/>
    </location>
</feature>
<accession>A0A6J5Y9C0</accession>